<dbReference type="InterPro" id="IPR050129">
    <property type="entry name" value="Zn_alcohol_dh"/>
</dbReference>
<dbReference type="OrthoDB" id="9769198at2"/>
<comment type="cofactor">
    <cofactor evidence="4">
        <name>Zn(2+)</name>
        <dbReference type="ChEBI" id="CHEBI:29105"/>
    </cofactor>
</comment>
<evidence type="ECO:0000259" key="6">
    <source>
        <dbReference type="Pfam" id="PF08240"/>
    </source>
</evidence>
<gene>
    <name evidence="7" type="ORF">AR1Y2_0562</name>
</gene>
<dbReference type="InterPro" id="IPR011032">
    <property type="entry name" value="GroES-like_sf"/>
</dbReference>
<dbReference type="KEGG" id="arf:AR1Y2_0562"/>
<evidence type="ECO:0000256" key="3">
    <source>
        <dbReference type="ARBA" id="ARBA00023002"/>
    </source>
</evidence>
<feature type="domain" description="Alcohol dehydrogenase-like C-terminal" evidence="5">
    <location>
        <begin position="181"/>
        <end position="309"/>
    </location>
</feature>
<evidence type="ECO:0000313" key="8">
    <source>
        <dbReference type="Proteomes" id="UP000298653"/>
    </source>
</evidence>
<keyword evidence="8" id="KW-1185">Reference proteome</keyword>
<dbReference type="Gene3D" id="3.40.50.720">
    <property type="entry name" value="NAD(P)-binding Rossmann-like Domain"/>
    <property type="match status" value="1"/>
</dbReference>
<dbReference type="InterPro" id="IPR036291">
    <property type="entry name" value="NAD(P)-bd_dom_sf"/>
</dbReference>
<dbReference type="PANTHER" id="PTHR43401:SF2">
    <property type="entry name" value="L-THREONINE 3-DEHYDROGENASE"/>
    <property type="match status" value="1"/>
</dbReference>
<dbReference type="RefSeq" id="WP_137327606.1">
    <property type="nucleotide sequence ID" value="NZ_CP040058.1"/>
</dbReference>
<dbReference type="Proteomes" id="UP000298653">
    <property type="component" value="Chromosome"/>
</dbReference>
<reference evidence="7 8" key="1">
    <citation type="submission" date="2019-05" db="EMBL/GenBank/DDBJ databases">
        <title>Complete genome sequencing of Anaerostipes rhamnosivorans.</title>
        <authorList>
            <person name="Bui T.P.N."/>
            <person name="de Vos W.M."/>
        </authorList>
    </citation>
    <scope>NUCLEOTIDE SEQUENCE [LARGE SCALE GENOMIC DNA]</scope>
    <source>
        <strain evidence="7 8">1y2</strain>
    </source>
</reference>
<protein>
    <submittedName>
        <fullName evidence="7">Alcohol dehydrogenase</fullName>
        <ecNumber evidence="7">1.1.1.1</ecNumber>
    </submittedName>
</protein>
<dbReference type="PANTHER" id="PTHR43401">
    <property type="entry name" value="L-THREONINE 3-DEHYDROGENASE"/>
    <property type="match status" value="1"/>
</dbReference>
<keyword evidence="2 4" id="KW-0862">Zinc</keyword>
<dbReference type="Gene3D" id="3.90.180.10">
    <property type="entry name" value="Medium-chain alcohol dehydrogenases, catalytic domain"/>
    <property type="match status" value="1"/>
</dbReference>
<dbReference type="EMBL" id="CP040058">
    <property type="protein sequence ID" value="QCP34016.1"/>
    <property type="molecule type" value="Genomic_DNA"/>
</dbReference>
<keyword evidence="1 4" id="KW-0479">Metal-binding</keyword>
<dbReference type="Pfam" id="PF08240">
    <property type="entry name" value="ADH_N"/>
    <property type="match status" value="1"/>
</dbReference>
<dbReference type="AlphaFoldDB" id="A0A4P8I9E5"/>
<evidence type="ECO:0000259" key="5">
    <source>
        <dbReference type="Pfam" id="PF00107"/>
    </source>
</evidence>
<dbReference type="InterPro" id="IPR013149">
    <property type="entry name" value="ADH-like_C"/>
</dbReference>
<dbReference type="InterPro" id="IPR002328">
    <property type="entry name" value="ADH_Zn_CS"/>
</dbReference>
<evidence type="ECO:0000313" key="7">
    <source>
        <dbReference type="EMBL" id="QCP34016.1"/>
    </source>
</evidence>
<evidence type="ECO:0000256" key="4">
    <source>
        <dbReference type="RuleBase" id="RU361277"/>
    </source>
</evidence>
<evidence type="ECO:0000256" key="1">
    <source>
        <dbReference type="ARBA" id="ARBA00022723"/>
    </source>
</evidence>
<dbReference type="SUPFAM" id="SSF51735">
    <property type="entry name" value="NAD(P)-binding Rossmann-fold domains"/>
    <property type="match status" value="1"/>
</dbReference>
<dbReference type="GO" id="GO:0004022">
    <property type="term" value="F:alcohol dehydrogenase (NAD+) activity"/>
    <property type="evidence" value="ECO:0007669"/>
    <property type="project" value="UniProtKB-EC"/>
</dbReference>
<dbReference type="Pfam" id="PF00107">
    <property type="entry name" value="ADH_zinc_N"/>
    <property type="match status" value="1"/>
</dbReference>
<sequence>MQREKMRFSVLTEKGHAEVRERKLPEIGSNQVLVRQLACNICTTDYGQWLGLREHQGYPMAGGHEGCGVIEILGPDVKDFAVGDYVSIAYDGCGECEPCRRGDVLHCTGMSGGQRSEDGYLGNFGFADYCVRNTRSLIKMNPELKPAEAAFLEPLATVVKGLKKLQVRPMETVAVIGAGTMGLLNALAARANGCRVLVTELMEKKLKTAEAMGFETIDAGACDPVEAVKELTGGTGADAVIVAVGITAANDQALAMVKETDGRILFFAAGYPAPELKIDSNILHYRRLELFGTFAADSIDFFTAGEMLSSGTVDVSKLVEPETFALDDIQEAFRHASEPGRYRVSVRLNE</sequence>
<keyword evidence="3 7" id="KW-0560">Oxidoreductase</keyword>
<dbReference type="PROSITE" id="PS00059">
    <property type="entry name" value="ADH_ZINC"/>
    <property type="match status" value="1"/>
</dbReference>
<feature type="domain" description="Alcohol dehydrogenase-like N-terminal" evidence="6">
    <location>
        <begin position="29"/>
        <end position="140"/>
    </location>
</feature>
<proteinExistence type="inferred from homology"/>
<accession>A0A4P8I9E5</accession>
<dbReference type="InterPro" id="IPR013154">
    <property type="entry name" value="ADH-like_N"/>
</dbReference>
<evidence type="ECO:0000256" key="2">
    <source>
        <dbReference type="ARBA" id="ARBA00022833"/>
    </source>
</evidence>
<dbReference type="SUPFAM" id="SSF50129">
    <property type="entry name" value="GroES-like"/>
    <property type="match status" value="1"/>
</dbReference>
<comment type="similarity">
    <text evidence="4">Belongs to the zinc-containing alcohol dehydrogenase family.</text>
</comment>
<organism evidence="7 8">
    <name type="scientific">Anaerostipes rhamnosivorans</name>
    <dbReference type="NCBI Taxonomy" id="1229621"/>
    <lineage>
        <taxon>Bacteria</taxon>
        <taxon>Bacillati</taxon>
        <taxon>Bacillota</taxon>
        <taxon>Clostridia</taxon>
        <taxon>Lachnospirales</taxon>
        <taxon>Lachnospiraceae</taxon>
        <taxon>Anaerostipes</taxon>
    </lineage>
</organism>
<name>A0A4P8I9E5_9FIRM</name>
<dbReference type="EC" id="1.1.1.1" evidence="7"/>
<dbReference type="GO" id="GO:0008270">
    <property type="term" value="F:zinc ion binding"/>
    <property type="evidence" value="ECO:0007669"/>
    <property type="project" value="InterPro"/>
</dbReference>